<name>A0A8F5MKN5_9VIRU</name>
<sequence>MYSKELIEYRESLSYASPLLASQVLEEVFRGNIPESLPGASFDTDGSDDGDVGDVHPVFNQRSDRFDVQSSLSADQFRQVMAQTASSRPVPSDDSTSVEDSPSNSD</sequence>
<evidence type="ECO:0000256" key="1">
    <source>
        <dbReference type="SAM" id="MobiDB-lite"/>
    </source>
</evidence>
<proteinExistence type="predicted"/>
<feature type="region of interest" description="Disordered" evidence="1">
    <location>
        <begin position="80"/>
        <end position="106"/>
    </location>
</feature>
<dbReference type="EMBL" id="MZ089782">
    <property type="protein sequence ID" value="QXN75181.1"/>
    <property type="molecule type" value="Genomic_DNA"/>
</dbReference>
<organism evidence="2">
    <name type="scientific">Microvirus mar36</name>
    <dbReference type="NCBI Taxonomy" id="2851170"/>
    <lineage>
        <taxon>Viruses</taxon>
        <taxon>Monodnaviria</taxon>
        <taxon>Sangervirae</taxon>
        <taxon>Phixviricota</taxon>
        <taxon>Malgrandaviricetes</taxon>
        <taxon>Petitvirales</taxon>
        <taxon>Microviridae</taxon>
    </lineage>
</organism>
<feature type="region of interest" description="Disordered" evidence="1">
    <location>
        <begin position="34"/>
        <end position="64"/>
    </location>
</feature>
<accession>A0A8F5MKN5</accession>
<reference evidence="2" key="1">
    <citation type="submission" date="2021-04" db="EMBL/GenBank/DDBJ databases">
        <title>Genomes of microviruses identified in yellow-bellied marmot fecal samples.</title>
        <authorList>
            <person name="Varsani A."/>
            <person name="Kraberger S."/>
            <person name="Chatterjee A."/>
            <person name="Richet C."/>
            <person name="Fontenele R.S."/>
            <person name="Schmidlin K."/>
            <person name="Blumstein D.T."/>
        </authorList>
    </citation>
    <scope>NUCLEOTIDE SEQUENCE</scope>
    <source>
        <strain evidence="2">Mar36</strain>
    </source>
</reference>
<protein>
    <submittedName>
        <fullName evidence="2">Uncharacterized protein</fullName>
    </submittedName>
</protein>
<evidence type="ECO:0000313" key="2">
    <source>
        <dbReference type="EMBL" id="QXN75181.1"/>
    </source>
</evidence>